<feature type="region of interest" description="Disordered" evidence="2">
    <location>
        <begin position="273"/>
        <end position="320"/>
    </location>
</feature>
<dbReference type="PANTHER" id="PTHR21740">
    <property type="entry name" value="NCK-ASSOCIATED PROTEIN 5"/>
    <property type="match status" value="1"/>
</dbReference>
<evidence type="ECO:0000313" key="5">
    <source>
        <dbReference type="EMBL" id="CAL1597825.1"/>
    </source>
</evidence>
<dbReference type="GO" id="GO:0007019">
    <property type="term" value="P:microtubule depolymerization"/>
    <property type="evidence" value="ECO:0007669"/>
    <property type="project" value="TreeGrafter"/>
</dbReference>
<dbReference type="GO" id="GO:0008146">
    <property type="term" value="F:sulfotransferase activity"/>
    <property type="evidence" value="ECO:0007669"/>
    <property type="project" value="InterPro"/>
</dbReference>
<dbReference type="PANTHER" id="PTHR21740:SF0">
    <property type="entry name" value="NCK-ASSOCIATED PROTEIN 5"/>
    <property type="match status" value="1"/>
</dbReference>
<dbReference type="InterPro" id="IPR000863">
    <property type="entry name" value="Sulfotransferase_dom"/>
</dbReference>
<dbReference type="Pfam" id="PF15246">
    <property type="entry name" value="NCKAP5"/>
    <property type="match status" value="1"/>
</dbReference>
<dbReference type="SUPFAM" id="SSF52540">
    <property type="entry name" value="P-loop containing nucleoside triphosphate hydrolases"/>
    <property type="match status" value="1"/>
</dbReference>
<keyword evidence="1" id="KW-0808">Transferase</keyword>
<dbReference type="InterPro" id="IPR027417">
    <property type="entry name" value="P-loop_NTPase"/>
</dbReference>
<feature type="domain" description="Nck-associated protein 5 C-terminal" evidence="4">
    <location>
        <begin position="242"/>
        <end position="367"/>
    </location>
</feature>
<dbReference type="InterPro" id="IPR032769">
    <property type="entry name" value="NCKAP5_C"/>
</dbReference>
<evidence type="ECO:0000313" key="6">
    <source>
        <dbReference type="Proteomes" id="UP001497482"/>
    </source>
</evidence>
<dbReference type="Proteomes" id="UP001497482">
    <property type="component" value="Chromosome 22"/>
</dbReference>
<dbReference type="Pfam" id="PF00685">
    <property type="entry name" value="Sulfotransfer_1"/>
    <property type="match status" value="1"/>
</dbReference>
<evidence type="ECO:0000259" key="3">
    <source>
        <dbReference type="Pfam" id="PF00685"/>
    </source>
</evidence>
<dbReference type="Gene3D" id="3.40.50.300">
    <property type="entry name" value="P-loop containing nucleotide triphosphate hydrolases"/>
    <property type="match status" value="1"/>
</dbReference>
<dbReference type="AlphaFoldDB" id="A0AAV2LC56"/>
<gene>
    <name evidence="5" type="ORF">KC01_LOCUS26308</name>
</gene>
<evidence type="ECO:0000256" key="2">
    <source>
        <dbReference type="SAM" id="MobiDB-lite"/>
    </source>
</evidence>
<evidence type="ECO:0000256" key="1">
    <source>
        <dbReference type="RuleBase" id="RU361155"/>
    </source>
</evidence>
<accession>A0AAV2LC56</accession>
<feature type="region of interest" description="Disordered" evidence="2">
    <location>
        <begin position="235"/>
        <end position="254"/>
    </location>
</feature>
<dbReference type="EMBL" id="OZ035844">
    <property type="protein sequence ID" value="CAL1597825.1"/>
    <property type="molecule type" value="Genomic_DNA"/>
</dbReference>
<organism evidence="5 6">
    <name type="scientific">Knipowitschia caucasica</name>
    <name type="common">Caucasian dwarf goby</name>
    <name type="synonym">Pomatoschistus caucasicus</name>
    <dbReference type="NCBI Taxonomy" id="637954"/>
    <lineage>
        <taxon>Eukaryota</taxon>
        <taxon>Metazoa</taxon>
        <taxon>Chordata</taxon>
        <taxon>Craniata</taxon>
        <taxon>Vertebrata</taxon>
        <taxon>Euteleostomi</taxon>
        <taxon>Actinopterygii</taxon>
        <taxon>Neopterygii</taxon>
        <taxon>Teleostei</taxon>
        <taxon>Neoteleostei</taxon>
        <taxon>Acanthomorphata</taxon>
        <taxon>Gobiaria</taxon>
        <taxon>Gobiiformes</taxon>
        <taxon>Gobioidei</taxon>
        <taxon>Gobiidae</taxon>
        <taxon>Gobiinae</taxon>
        <taxon>Knipowitschia</taxon>
    </lineage>
</organism>
<feature type="domain" description="Sulfotransferase" evidence="3">
    <location>
        <begin position="481"/>
        <end position="512"/>
    </location>
</feature>
<sequence>MPGERAPELGSKAPNQGREKLIHELEEERRLRLESEKRVREVTEESELGRAHMVSLQQQFSRMEETVRTLLQNQGLEPSALDTADLMKAYKEQNSALAVENENQRTQYERCLDEDLREECVKLRTRVFDLEQQNRALSILFQQKIKPASDLLLQSSLTWEKRLTLGRSSPSLIYHPPEEPVPTRRKEGRILQGLRKLQRRKHRSASASRVSKSCKDKDCMNSNEGIYSLGFKGGVKDVSKTPQEQEKVAASEAKKTGPSLANWFGLRKSKLPALNGKKADSPKGKEEKKELKIGSVLGVKPKKEKKKSDSQQDSPATNLGEVNNKLSTIMDHCNNQMGQIATQIQCTTAFIGKDQLVKEILGRTAVKGSSVAAPHGIMSPKKSVEMEEGMCHDSSILIMSPKLKPKADSDDGHIMDASCQDHMIVEQSEQTLKRCSVGTGLSIMDYYQHEVFPCLEEAKRLSRYSLLHQEGALEGKPADRLSVRITGDWRNHLSEEQAQHFDSVYEEKMKDVDFKFNWD</sequence>
<dbReference type="InterPro" id="IPR026163">
    <property type="entry name" value="Nckap5l"/>
</dbReference>
<keyword evidence="6" id="KW-1185">Reference proteome</keyword>
<feature type="region of interest" description="Disordered" evidence="2">
    <location>
        <begin position="1"/>
        <end position="20"/>
    </location>
</feature>
<proteinExistence type="inferred from homology"/>
<dbReference type="EC" id="2.8.2.-" evidence="1"/>
<reference evidence="5 6" key="1">
    <citation type="submission" date="2024-04" db="EMBL/GenBank/DDBJ databases">
        <authorList>
            <person name="Waldvogel A.-M."/>
            <person name="Schoenle A."/>
        </authorList>
    </citation>
    <scope>NUCLEOTIDE SEQUENCE [LARGE SCALE GENOMIC DNA]</scope>
</reference>
<dbReference type="GO" id="GO:0001578">
    <property type="term" value="P:microtubule bundle formation"/>
    <property type="evidence" value="ECO:0007669"/>
    <property type="project" value="TreeGrafter"/>
</dbReference>
<protein>
    <recommendedName>
        <fullName evidence="1">Sulfotransferase</fullName>
        <ecNumber evidence="1">2.8.2.-</ecNumber>
    </recommendedName>
</protein>
<dbReference type="GO" id="GO:0035371">
    <property type="term" value="C:microtubule plus-end"/>
    <property type="evidence" value="ECO:0007669"/>
    <property type="project" value="TreeGrafter"/>
</dbReference>
<name>A0AAV2LC56_KNICA</name>
<comment type="similarity">
    <text evidence="1">Belongs to the sulfotransferase 1 family.</text>
</comment>
<evidence type="ECO:0000259" key="4">
    <source>
        <dbReference type="Pfam" id="PF15246"/>
    </source>
</evidence>
<feature type="compositionally biased region" description="Basic and acidic residues" evidence="2">
    <location>
        <begin position="277"/>
        <end position="292"/>
    </location>
</feature>